<reference evidence="2 3" key="1">
    <citation type="submission" date="2017-09" db="EMBL/GenBank/DDBJ databases">
        <authorList>
            <person name="Ehlers B."/>
            <person name="Leendertz F.H."/>
        </authorList>
    </citation>
    <scope>NUCLEOTIDE SEQUENCE [LARGE SCALE GENOMIC DNA]</scope>
    <source>
        <strain evidence="2 3">DSM 18289</strain>
    </source>
</reference>
<evidence type="ECO:0000259" key="1">
    <source>
        <dbReference type="PROSITE" id="PS50943"/>
    </source>
</evidence>
<dbReference type="SUPFAM" id="SSF47413">
    <property type="entry name" value="lambda repressor-like DNA-binding domains"/>
    <property type="match status" value="1"/>
</dbReference>
<evidence type="ECO:0000313" key="3">
    <source>
        <dbReference type="Proteomes" id="UP000219439"/>
    </source>
</evidence>
<dbReference type="OrthoDB" id="9785973at2"/>
<dbReference type="PROSITE" id="PS50943">
    <property type="entry name" value="HTH_CROC1"/>
    <property type="match status" value="1"/>
</dbReference>
<dbReference type="PANTHER" id="PTHR35010">
    <property type="entry name" value="BLL4672 PROTEIN-RELATED"/>
    <property type="match status" value="1"/>
</dbReference>
<dbReference type="InterPro" id="IPR010982">
    <property type="entry name" value="Lambda_DNA-bd_dom_sf"/>
</dbReference>
<dbReference type="Gene3D" id="3.30.450.180">
    <property type="match status" value="1"/>
</dbReference>
<dbReference type="SMART" id="SM00530">
    <property type="entry name" value="HTH_XRE"/>
    <property type="match status" value="1"/>
</dbReference>
<proteinExistence type="predicted"/>
<dbReference type="RefSeq" id="WP_097155721.1">
    <property type="nucleotide sequence ID" value="NZ_OBEL01000008.1"/>
</dbReference>
<dbReference type="Gene3D" id="1.10.260.40">
    <property type="entry name" value="lambda repressor-like DNA-binding domains"/>
    <property type="match status" value="1"/>
</dbReference>
<dbReference type="AlphaFoldDB" id="A0A285PIT2"/>
<dbReference type="InterPro" id="IPR001387">
    <property type="entry name" value="Cro/C1-type_HTH"/>
</dbReference>
<feature type="domain" description="HTH cro/C1-type" evidence="1">
    <location>
        <begin position="11"/>
        <end position="65"/>
    </location>
</feature>
<sequence length="264" mass="29817">MNPEPQFGDILRRWRSLRRLSQMELGLQANVSARHINFIERGRARPSRSMVVQLAQTLEMSKADTNLAALAAGHAPIFKQDPSSIDLAPLRSCIRRMLDNHMPFPGIVLDKHWNIIDANEAARFFLHHAGFANAINIMEALAAQPPEESSIENWHEAVALILYRSKIELTHAGDDPILFRLITSLEEHFHKFGGKDFHVDFSQAMLPTRFKIGGKSICMFSTIAHFGTVFDMSICDIQIELMFPSDPKSEAALIEIDQKVKAEF</sequence>
<protein>
    <submittedName>
        <fullName evidence="2">Transcriptional regulator, XRE family</fullName>
    </submittedName>
</protein>
<organism evidence="2 3">
    <name type="scientific">Cohaesibacter gelatinilyticus</name>
    <dbReference type="NCBI Taxonomy" id="372072"/>
    <lineage>
        <taxon>Bacteria</taxon>
        <taxon>Pseudomonadati</taxon>
        <taxon>Pseudomonadota</taxon>
        <taxon>Alphaproteobacteria</taxon>
        <taxon>Hyphomicrobiales</taxon>
        <taxon>Cohaesibacteraceae</taxon>
    </lineage>
</organism>
<evidence type="ECO:0000313" key="2">
    <source>
        <dbReference type="EMBL" id="SNZ21338.1"/>
    </source>
</evidence>
<dbReference type="Pfam" id="PF17765">
    <property type="entry name" value="MLTR_LBD"/>
    <property type="match status" value="1"/>
</dbReference>
<gene>
    <name evidence="2" type="ORF">SAMN06265368_4456</name>
</gene>
<dbReference type="Proteomes" id="UP000219439">
    <property type="component" value="Unassembled WGS sequence"/>
</dbReference>
<keyword evidence="3" id="KW-1185">Reference proteome</keyword>
<dbReference type="InterPro" id="IPR041413">
    <property type="entry name" value="MLTR_LBD"/>
</dbReference>
<dbReference type="PANTHER" id="PTHR35010:SF4">
    <property type="entry name" value="BLL5781 PROTEIN"/>
    <property type="match status" value="1"/>
</dbReference>
<dbReference type="GO" id="GO:0003677">
    <property type="term" value="F:DNA binding"/>
    <property type="evidence" value="ECO:0007669"/>
    <property type="project" value="InterPro"/>
</dbReference>
<name>A0A285PIT2_9HYPH</name>
<accession>A0A285PIT2</accession>
<dbReference type="CDD" id="cd00093">
    <property type="entry name" value="HTH_XRE"/>
    <property type="match status" value="1"/>
</dbReference>
<dbReference type="Pfam" id="PF13560">
    <property type="entry name" value="HTH_31"/>
    <property type="match status" value="1"/>
</dbReference>
<dbReference type="EMBL" id="OBEL01000008">
    <property type="protein sequence ID" value="SNZ21338.1"/>
    <property type="molecule type" value="Genomic_DNA"/>
</dbReference>